<reference evidence="1" key="1">
    <citation type="submission" date="2022-05" db="EMBL/GenBank/DDBJ databases">
        <title>An RpoN-dependent PEP-CTERM gene is involved in floc formation of an Aquincola tertiaricarbonis strain.</title>
        <authorList>
            <person name="Qiu D."/>
            <person name="Xia M."/>
        </authorList>
    </citation>
    <scope>NUCLEOTIDE SEQUENCE</scope>
    <source>
        <strain evidence="1">RN12</strain>
    </source>
</reference>
<name>A0ABY4S2Z7_AQUTE</name>
<gene>
    <name evidence="1" type="ORF">MW290_03200</name>
</gene>
<proteinExistence type="predicted"/>
<evidence type="ECO:0000313" key="2">
    <source>
        <dbReference type="Proteomes" id="UP001056201"/>
    </source>
</evidence>
<dbReference type="EMBL" id="CP097635">
    <property type="protein sequence ID" value="URI07642.1"/>
    <property type="molecule type" value="Genomic_DNA"/>
</dbReference>
<evidence type="ECO:0000313" key="1">
    <source>
        <dbReference type="EMBL" id="URI07642.1"/>
    </source>
</evidence>
<accession>A0ABY4S2Z7</accession>
<protein>
    <submittedName>
        <fullName evidence="1">Uncharacterized protein</fullName>
    </submittedName>
</protein>
<sequence>MASQLCAASAKRSHRAPLAKDLAACLQDYDANVLSGTLESSTAQPLESRLHQLTQGNSYQHLGATYCEFLAMTYKNPSLATNPDACPKIVRTGAVMPEPKVLSFAAGAMVEPPWV</sequence>
<dbReference type="RefSeq" id="WP_250195875.1">
    <property type="nucleotide sequence ID" value="NZ_CP097635.1"/>
</dbReference>
<organism evidence="1 2">
    <name type="scientific">Aquincola tertiaricarbonis</name>
    <dbReference type="NCBI Taxonomy" id="391953"/>
    <lineage>
        <taxon>Bacteria</taxon>
        <taxon>Pseudomonadati</taxon>
        <taxon>Pseudomonadota</taxon>
        <taxon>Betaproteobacteria</taxon>
        <taxon>Burkholderiales</taxon>
        <taxon>Sphaerotilaceae</taxon>
        <taxon>Aquincola</taxon>
    </lineage>
</organism>
<dbReference type="Proteomes" id="UP001056201">
    <property type="component" value="Chromosome 1"/>
</dbReference>
<keyword evidence="2" id="KW-1185">Reference proteome</keyword>